<evidence type="ECO:0000313" key="2">
    <source>
        <dbReference type="EMBL" id="KII70135.1"/>
    </source>
</evidence>
<evidence type="ECO:0000313" key="3">
    <source>
        <dbReference type="Proteomes" id="UP000031668"/>
    </source>
</evidence>
<dbReference type="Proteomes" id="UP000031668">
    <property type="component" value="Unassembled WGS sequence"/>
</dbReference>
<feature type="compositionally biased region" description="Basic and acidic residues" evidence="1">
    <location>
        <begin position="122"/>
        <end position="158"/>
    </location>
</feature>
<dbReference type="InterPro" id="IPR026065">
    <property type="entry name" value="FAM60A"/>
</dbReference>
<dbReference type="OrthoDB" id="6019797at2759"/>
<evidence type="ECO:0000256" key="1">
    <source>
        <dbReference type="SAM" id="MobiDB-lite"/>
    </source>
</evidence>
<name>A0A0C2N1C0_THEKT</name>
<dbReference type="EMBL" id="JWZT01002166">
    <property type="protein sequence ID" value="KII70135.1"/>
    <property type="molecule type" value="Genomic_DNA"/>
</dbReference>
<reference evidence="2 3" key="1">
    <citation type="journal article" date="2014" name="Genome Biol. Evol.">
        <title>The genome of the myxosporean Thelohanellus kitauei shows adaptations to nutrient acquisition within its fish host.</title>
        <authorList>
            <person name="Yang Y."/>
            <person name="Xiong J."/>
            <person name="Zhou Z."/>
            <person name="Huo F."/>
            <person name="Miao W."/>
            <person name="Ran C."/>
            <person name="Liu Y."/>
            <person name="Zhang J."/>
            <person name="Feng J."/>
            <person name="Wang M."/>
            <person name="Wang M."/>
            <person name="Wang L."/>
            <person name="Yao B."/>
        </authorList>
    </citation>
    <scope>NUCLEOTIDE SEQUENCE [LARGE SCALE GENOMIC DNA]</scope>
    <source>
        <strain evidence="2">Wuqing</strain>
    </source>
</reference>
<proteinExistence type="predicted"/>
<sequence>MKEKKNSKLLQENDQSVNPDVNNGEKTNEDTWEQKTICCGKVFIGPQDQILIDPKFLKPHPGPCEYGCMNYLWDTGEILVETDDDNCSIPAVPDGNIPTPDICNSNDRPQNGDNSATTSNNENHESKKVVQIDENHDSNNGENTKIEHRSDSVNKELA</sequence>
<feature type="compositionally biased region" description="Polar residues" evidence="1">
    <location>
        <begin position="8"/>
        <end position="25"/>
    </location>
</feature>
<accession>A0A0C2N1C0</accession>
<feature type="region of interest" description="Disordered" evidence="1">
    <location>
        <begin position="1"/>
        <end position="29"/>
    </location>
</feature>
<dbReference type="Pfam" id="PF15396">
    <property type="entry name" value="FAM60A"/>
    <property type="match status" value="1"/>
</dbReference>
<comment type="caution">
    <text evidence="2">The sequence shown here is derived from an EMBL/GenBank/DDBJ whole genome shotgun (WGS) entry which is preliminary data.</text>
</comment>
<keyword evidence="3" id="KW-1185">Reference proteome</keyword>
<protein>
    <submittedName>
        <fullName evidence="2">Uncharacterized protein</fullName>
    </submittedName>
</protein>
<organism evidence="2 3">
    <name type="scientific">Thelohanellus kitauei</name>
    <name type="common">Myxosporean</name>
    <dbReference type="NCBI Taxonomy" id="669202"/>
    <lineage>
        <taxon>Eukaryota</taxon>
        <taxon>Metazoa</taxon>
        <taxon>Cnidaria</taxon>
        <taxon>Myxozoa</taxon>
        <taxon>Myxosporea</taxon>
        <taxon>Bivalvulida</taxon>
        <taxon>Platysporina</taxon>
        <taxon>Myxobolidae</taxon>
        <taxon>Thelohanellus</taxon>
    </lineage>
</organism>
<feature type="compositionally biased region" description="Polar residues" evidence="1">
    <location>
        <begin position="102"/>
        <end position="121"/>
    </location>
</feature>
<dbReference type="AlphaFoldDB" id="A0A0C2N1C0"/>
<gene>
    <name evidence="2" type="ORF">RF11_05181</name>
</gene>
<feature type="region of interest" description="Disordered" evidence="1">
    <location>
        <begin position="84"/>
        <end position="158"/>
    </location>
</feature>